<dbReference type="RefSeq" id="XP_030066456.1">
    <property type="nucleotide sequence ID" value="XM_030210596.1"/>
</dbReference>
<dbReference type="InterPro" id="IPR006634">
    <property type="entry name" value="TLC-dom"/>
</dbReference>
<evidence type="ECO:0000256" key="3">
    <source>
        <dbReference type="ARBA" id="ARBA00022989"/>
    </source>
</evidence>
<dbReference type="GO" id="GO:0055088">
    <property type="term" value="P:lipid homeostasis"/>
    <property type="evidence" value="ECO:0007669"/>
    <property type="project" value="TreeGrafter"/>
</dbReference>
<dbReference type="CTD" id="83723"/>
<dbReference type="FunCoup" id="A0A6P7YNX5">
    <property type="interactions" value="483"/>
</dbReference>
<evidence type="ECO:0000259" key="8">
    <source>
        <dbReference type="PROSITE" id="PS50922"/>
    </source>
</evidence>
<dbReference type="Pfam" id="PF03798">
    <property type="entry name" value="TRAM_LAG1_CLN8"/>
    <property type="match status" value="1"/>
</dbReference>
<dbReference type="PANTHER" id="PTHR13439:SF15">
    <property type="entry name" value="CERAMIDE SYNTHASE"/>
    <property type="match status" value="1"/>
</dbReference>
<evidence type="ECO:0000313" key="9">
    <source>
        <dbReference type="Proteomes" id="UP000515156"/>
    </source>
</evidence>
<dbReference type="InParanoid" id="A0A6P7YNX5"/>
<dbReference type="OrthoDB" id="10266980at2759"/>
<sequence>MVNVWVAGSIFFPGLFLLSKKCLRLLLVQWQEADAVIVSARLVSSVQAVLASAAGYIVATSCRDIINDQHWLTAAYTQFAVPYFIYDIFAMFLCHRYKYKVKGHENQSCNVLAITRCFLYKEFLMVLHHVFMVVVCFPMSVFWRQGKGDFFLGCMLMAELSTPFVCLGKILIQYKKQHTLLHKVNGLLMLITFFACRILLFPYMYWVYGQRAGLPLHQVPFSIPPEYTLGSAVLMAPQIYWFSLICRGAYKLFRRPGAKENQQAVKNGHAMDSHQDQVQGPGPID</sequence>
<keyword evidence="9" id="KW-1185">Reference proteome</keyword>
<accession>A0A6P7YNX5</accession>
<dbReference type="InterPro" id="IPR050846">
    <property type="entry name" value="TLCD"/>
</dbReference>
<organism evidence="9 10">
    <name type="scientific">Microcaecilia unicolor</name>
    <dbReference type="NCBI Taxonomy" id="1415580"/>
    <lineage>
        <taxon>Eukaryota</taxon>
        <taxon>Metazoa</taxon>
        <taxon>Chordata</taxon>
        <taxon>Craniata</taxon>
        <taxon>Vertebrata</taxon>
        <taxon>Euteleostomi</taxon>
        <taxon>Amphibia</taxon>
        <taxon>Gymnophiona</taxon>
        <taxon>Siphonopidae</taxon>
        <taxon>Microcaecilia</taxon>
    </lineage>
</organism>
<dbReference type="GO" id="GO:0016020">
    <property type="term" value="C:membrane"/>
    <property type="evidence" value="ECO:0007669"/>
    <property type="project" value="UniProtKB-SubCell"/>
</dbReference>
<evidence type="ECO:0000256" key="1">
    <source>
        <dbReference type="ARBA" id="ARBA00004141"/>
    </source>
</evidence>
<feature type="region of interest" description="Disordered" evidence="6">
    <location>
        <begin position="264"/>
        <end position="285"/>
    </location>
</feature>
<feature type="domain" description="TLC" evidence="8">
    <location>
        <begin position="33"/>
        <end position="254"/>
    </location>
</feature>
<keyword evidence="4 5" id="KW-0472">Membrane</keyword>
<feature type="transmembrane region" description="Helical" evidence="7">
    <location>
        <begin position="184"/>
        <end position="208"/>
    </location>
</feature>
<keyword evidence="3 7" id="KW-1133">Transmembrane helix</keyword>
<dbReference type="GO" id="GO:0050291">
    <property type="term" value="F:sphingosine N-acyltransferase activity"/>
    <property type="evidence" value="ECO:0007669"/>
    <property type="project" value="TreeGrafter"/>
</dbReference>
<dbReference type="GO" id="GO:0005783">
    <property type="term" value="C:endoplasmic reticulum"/>
    <property type="evidence" value="ECO:0007669"/>
    <property type="project" value="TreeGrafter"/>
</dbReference>
<feature type="transmembrane region" description="Helical" evidence="7">
    <location>
        <begin position="6"/>
        <end position="23"/>
    </location>
</feature>
<name>A0A6P7YNX5_9AMPH</name>
<reference evidence="10" key="1">
    <citation type="submission" date="2025-08" db="UniProtKB">
        <authorList>
            <consortium name="RefSeq"/>
        </authorList>
    </citation>
    <scope>IDENTIFICATION</scope>
</reference>
<evidence type="ECO:0000256" key="5">
    <source>
        <dbReference type="PROSITE-ProRule" id="PRU00205"/>
    </source>
</evidence>
<proteinExistence type="predicted"/>
<feature type="transmembrane region" description="Helical" evidence="7">
    <location>
        <begin position="150"/>
        <end position="172"/>
    </location>
</feature>
<feature type="transmembrane region" description="Helical" evidence="7">
    <location>
        <begin position="71"/>
        <end position="94"/>
    </location>
</feature>
<dbReference type="SMART" id="SM00724">
    <property type="entry name" value="TLC"/>
    <property type="match status" value="1"/>
</dbReference>
<dbReference type="PANTHER" id="PTHR13439">
    <property type="entry name" value="CT120 PROTEIN"/>
    <property type="match status" value="1"/>
</dbReference>
<feature type="transmembrane region" description="Helical" evidence="7">
    <location>
        <begin position="35"/>
        <end position="59"/>
    </location>
</feature>
<evidence type="ECO:0000256" key="6">
    <source>
        <dbReference type="SAM" id="MobiDB-lite"/>
    </source>
</evidence>
<dbReference type="Proteomes" id="UP000515156">
    <property type="component" value="Chromosome 7"/>
</dbReference>
<evidence type="ECO:0000313" key="10">
    <source>
        <dbReference type="RefSeq" id="XP_030066456.1"/>
    </source>
</evidence>
<feature type="transmembrane region" description="Helical" evidence="7">
    <location>
        <begin position="228"/>
        <end position="250"/>
    </location>
</feature>
<keyword evidence="2 5" id="KW-0812">Transmembrane</keyword>
<gene>
    <name evidence="10" type="primary">TLCD3B</name>
</gene>
<dbReference type="GO" id="GO:0046513">
    <property type="term" value="P:ceramide biosynthetic process"/>
    <property type="evidence" value="ECO:0007669"/>
    <property type="project" value="TreeGrafter"/>
</dbReference>
<evidence type="ECO:0000256" key="7">
    <source>
        <dbReference type="SAM" id="Phobius"/>
    </source>
</evidence>
<protein>
    <submittedName>
        <fullName evidence="10">Ceramide synthase</fullName>
    </submittedName>
</protein>
<dbReference type="KEGG" id="muo:115474903"/>
<dbReference type="PROSITE" id="PS50922">
    <property type="entry name" value="TLC"/>
    <property type="match status" value="1"/>
</dbReference>
<feature type="transmembrane region" description="Helical" evidence="7">
    <location>
        <begin position="123"/>
        <end position="144"/>
    </location>
</feature>
<dbReference type="GeneID" id="115474903"/>
<dbReference type="AlphaFoldDB" id="A0A6P7YNX5"/>
<evidence type="ECO:0000256" key="2">
    <source>
        <dbReference type="ARBA" id="ARBA00022692"/>
    </source>
</evidence>
<comment type="subcellular location">
    <subcellularLocation>
        <location evidence="1">Membrane</location>
        <topology evidence="1">Multi-pass membrane protein</topology>
    </subcellularLocation>
</comment>
<evidence type="ECO:0000256" key="4">
    <source>
        <dbReference type="ARBA" id="ARBA00023136"/>
    </source>
</evidence>